<evidence type="ECO:0000256" key="1">
    <source>
        <dbReference type="SAM" id="MobiDB-lite"/>
    </source>
</evidence>
<evidence type="ECO:0000313" key="2">
    <source>
        <dbReference type="EMBL" id="GCD12833.1"/>
    </source>
</evidence>
<accession>A0A401UTG1</accession>
<gene>
    <name evidence="2" type="ORF">Ctaglu_44560</name>
</gene>
<organism evidence="2 3">
    <name type="scientific">Clostridium tagluense</name>
    <dbReference type="NCBI Taxonomy" id="360422"/>
    <lineage>
        <taxon>Bacteria</taxon>
        <taxon>Bacillati</taxon>
        <taxon>Bacillota</taxon>
        <taxon>Clostridia</taxon>
        <taxon>Eubacteriales</taxon>
        <taxon>Clostridiaceae</taxon>
        <taxon>Clostridium</taxon>
    </lineage>
</organism>
<protein>
    <submittedName>
        <fullName evidence="2">Uncharacterized protein</fullName>
    </submittedName>
</protein>
<comment type="caution">
    <text evidence="2">The sequence shown here is derived from an EMBL/GenBank/DDBJ whole genome shotgun (WGS) entry which is preliminary data.</text>
</comment>
<feature type="compositionally biased region" description="Polar residues" evidence="1">
    <location>
        <begin position="9"/>
        <end position="24"/>
    </location>
</feature>
<dbReference type="RefSeq" id="WP_185732913.1">
    <property type="nucleotide sequence ID" value="NZ_BHYK01000043.1"/>
</dbReference>
<dbReference type="AlphaFoldDB" id="A0A401UTG1"/>
<dbReference type="Proteomes" id="UP000287872">
    <property type="component" value="Unassembled WGS sequence"/>
</dbReference>
<feature type="region of interest" description="Disordered" evidence="1">
    <location>
        <begin position="1"/>
        <end position="24"/>
    </location>
</feature>
<dbReference type="EMBL" id="BHYK01000043">
    <property type="protein sequence ID" value="GCD12833.1"/>
    <property type="molecule type" value="Genomic_DNA"/>
</dbReference>
<sequence length="55" mass="6207">MDKNKLGKSKNSINELDANKSNSGVSNTEMAIMYKLSNMTSDIRDLTLEEKEIKK</sequence>
<evidence type="ECO:0000313" key="3">
    <source>
        <dbReference type="Proteomes" id="UP000287872"/>
    </source>
</evidence>
<keyword evidence="3" id="KW-1185">Reference proteome</keyword>
<name>A0A401UTG1_9CLOT</name>
<proteinExistence type="predicted"/>
<reference evidence="2 3" key="1">
    <citation type="submission" date="2018-11" db="EMBL/GenBank/DDBJ databases">
        <title>Genome sequencing and assembly of Clostridium tagluense strain A121.</title>
        <authorList>
            <person name="Murakami T."/>
            <person name="Segawa T."/>
            <person name="Shcherbakova V.A."/>
            <person name="Mori H."/>
            <person name="Yoshimura Y."/>
        </authorList>
    </citation>
    <scope>NUCLEOTIDE SEQUENCE [LARGE SCALE GENOMIC DNA]</scope>
    <source>
        <strain evidence="2 3">A121</strain>
    </source>
</reference>